<dbReference type="Proteomes" id="UP001523566">
    <property type="component" value="Unassembled WGS sequence"/>
</dbReference>
<evidence type="ECO:0000259" key="3">
    <source>
        <dbReference type="Pfam" id="PF05738"/>
    </source>
</evidence>
<feature type="domain" description="CNA-B" evidence="3">
    <location>
        <begin position="1818"/>
        <end position="1909"/>
    </location>
</feature>
<evidence type="ECO:0000313" key="6">
    <source>
        <dbReference type="Proteomes" id="UP001523566"/>
    </source>
</evidence>
<feature type="signal peptide" evidence="2">
    <location>
        <begin position="1"/>
        <end position="26"/>
    </location>
</feature>
<feature type="domain" description="CNA-B" evidence="3">
    <location>
        <begin position="2637"/>
        <end position="2732"/>
    </location>
</feature>
<keyword evidence="1" id="KW-0812">Transmembrane</keyword>
<feature type="domain" description="CNA-B" evidence="3">
    <location>
        <begin position="4736"/>
        <end position="4828"/>
    </location>
</feature>
<feature type="domain" description="CNA-B" evidence="3">
    <location>
        <begin position="3296"/>
        <end position="3391"/>
    </location>
</feature>
<evidence type="ECO:0000256" key="2">
    <source>
        <dbReference type="SAM" id="SignalP"/>
    </source>
</evidence>
<feature type="domain" description="CNA-B" evidence="3">
    <location>
        <begin position="4251"/>
        <end position="4341"/>
    </location>
</feature>
<dbReference type="InterPro" id="IPR055382">
    <property type="entry name" value="DUF7601"/>
</dbReference>
<feature type="domain" description="CNA-B" evidence="3">
    <location>
        <begin position="2924"/>
        <end position="3024"/>
    </location>
</feature>
<organism evidence="5 6">
    <name type="scientific">Aequitasia blattaphilus</name>
    <dbReference type="NCBI Taxonomy" id="2949332"/>
    <lineage>
        <taxon>Bacteria</taxon>
        <taxon>Bacillati</taxon>
        <taxon>Bacillota</taxon>
        <taxon>Clostridia</taxon>
        <taxon>Lachnospirales</taxon>
        <taxon>Lachnospiraceae</taxon>
        <taxon>Aequitasia</taxon>
    </lineage>
</organism>
<feature type="chain" id="PRO_5045052973" evidence="2">
    <location>
        <begin position="27"/>
        <end position="5438"/>
    </location>
</feature>
<feature type="domain" description="CNA-B" evidence="3">
    <location>
        <begin position="4380"/>
        <end position="4463"/>
    </location>
</feature>
<gene>
    <name evidence="5" type="ORF">NK125_13215</name>
</gene>
<feature type="domain" description="CNA-B" evidence="3">
    <location>
        <begin position="733"/>
        <end position="828"/>
    </location>
</feature>
<feature type="domain" description="CNA-B" evidence="3">
    <location>
        <begin position="3536"/>
        <end position="3628"/>
    </location>
</feature>
<feature type="domain" description="CNA-B" evidence="3">
    <location>
        <begin position="3673"/>
        <end position="3775"/>
    </location>
</feature>
<dbReference type="Pfam" id="PF24547">
    <property type="entry name" value="DUF7601"/>
    <property type="match status" value="1"/>
</dbReference>
<feature type="domain" description="CNA-B" evidence="3">
    <location>
        <begin position="3898"/>
        <end position="3973"/>
    </location>
</feature>
<feature type="domain" description="DUF7601" evidence="4">
    <location>
        <begin position="4972"/>
        <end position="5095"/>
    </location>
</feature>
<feature type="domain" description="CNA-B" evidence="3">
    <location>
        <begin position="2247"/>
        <end position="2342"/>
    </location>
</feature>
<dbReference type="Gene3D" id="2.60.40.1140">
    <property type="entry name" value="Collagen-binding surface protein Cna, B-type domain"/>
    <property type="match status" value="32"/>
</dbReference>
<feature type="domain" description="CNA-B" evidence="3">
    <location>
        <begin position="1400"/>
        <end position="1476"/>
    </location>
</feature>
<protein>
    <submittedName>
        <fullName evidence="5">Cna B-type domain-containing protein</fullName>
    </submittedName>
</protein>
<keyword evidence="2" id="KW-0732">Signal</keyword>
<keyword evidence="1" id="KW-1133">Transmembrane helix</keyword>
<dbReference type="EMBL" id="JAMZFW010000024">
    <property type="protein sequence ID" value="MCP1103361.1"/>
    <property type="molecule type" value="Genomic_DNA"/>
</dbReference>
<feature type="domain" description="CNA-B" evidence="3">
    <location>
        <begin position="2156"/>
        <end position="2228"/>
    </location>
</feature>
<keyword evidence="6" id="KW-1185">Reference proteome</keyword>
<feature type="domain" description="CNA-B" evidence="3">
    <location>
        <begin position="2372"/>
        <end position="2465"/>
    </location>
</feature>
<feature type="domain" description="CNA-B" evidence="3">
    <location>
        <begin position="3154"/>
        <end position="3250"/>
    </location>
</feature>
<comment type="caution">
    <text evidence="5">The sequence shown here is derived from an EMBL/GenBank/DDBJ whole genome shotgun (WGS) entry which is preliminary data.</text>
</comment>
<feature type="domain" description="CNA-B" evidence="3">
    <location>
        <begin position="4608"/>
        <end position="4696"/>
    </location>
</feature>
<dbReference type="RefSeq" id="WP_262067136.1">
    <property type="nucleotide sequence ID" value="NZ_JAMXOD010000024.1"/>
</dbReference>
<feature type="domain" description="CNA-B" evidence="3">
    <location>
        <begin position="4130"/>
        <end position="4202"/>
    </location>
</feature>
<feature type="domain" description="CNA-B" evidence="3">
    <location>
        <begin position="1005"/>
        <end position="1082"/>
    </location>
</feature>
<feature type="domain" description="CNA-B" evidence="3">
    <location>
        <begin position="1128"/>
        <end position="1213"/>
    </location>
</feature>
<feature type="transmembrane region" description="Helical" evidence="1">
    <location>
        <begin position="5413"/>
        <end position="5432"/>
    </location>
</feature>
<dbReference type="CDD" id="cd00222">
    <property type="entry name" value="CollagenBindB"/>
    <property type="match status" value="8"/>
</dbReference>
<proteinExistence type="predicted"/>
<name>A0ABT1ECF6_9FIRM</name>
<feature type="domain" description="CNA-B" evidence="3">
    <location>
        <begin position="3033"/>
        <end position="3107"/>
    </location>
</feature>
<feature type="domain" description="CNA-B" evidence="3">
    <location>
        <begin position="4854"/>
        <end position="4943"/>
    </location>
</feature>
<evidence type="ECO:0000259" key="4">
    <source>
        <dbReference type="Pfam" id="PF24547"/>
    </source>
</evidence>
<evidence type="ECO:0000313" key="5">
    <source>
        <dbReference type="EMBL" id="MCP1103361.1"/>
    </source>
</evidence>
<reference evidence="5 6" key="1">
    <citation type="journal article" date="2022" name="Genome Biol. Evol.">
        <title>Host diet, physiology and behaviors set the stage for Lachnospiraceae cladogenesis.</title>
        <authorList>
            <person name="Vera-Ponce De Leon A."/>
            <person name="Schneider M."/>
            <person name="Jahnes B.C."/>
            <person name="Sadowski V."/>
            <person name="Camuy-Velez L.A."/>
            <person name="Duan J."/>
            <person name="Sabree Z.L."/>
        </authorList>
    </citation>
    <scope>NUCLEOTIDE SEQUENCE [LARGE SCALE GENOMIC DNA]</scope>
    <source>
        <strain evidence="5 6">PAL113</strain>
    </source>
</reference>
<feature type="domain" description="CNA-B" evidence="3">
    <location>
        <begin position="3783"/>
        <end position="3869"/>
    </location>
</feature>
<feature type="domain" description="CNA-B" evidence="3">
    <location>
        <begin position="3411"/>
        <end position="3487"/>
    </location>
</feature>
<accession>A0ABT1ECF6</accession>
<feature type="domain" description="CNA-B" evidence="3">
    <location>
        <begin position="4016"/>
        <end position="4092"/>
    </location>
</feature>
<sequence length="5438" mass="615364">MRLKRGIALILAIMLLFPSNMGNIFAQENESEIISDLDYGQEETEKKEEFVQEYISIKLDILWKDENNILSSRPDIGQVITLLQNGNVLEEKTLELVEESTVEGEDIGVSTYYIYDLPKYIEDTQEEFIYEVQTTTPEGYQLLGDESEYSTSEEIVNLTPDIEGVLCGDKKIGYSLPLYSVSGIVEWEGKAPITIDEYFNNSFSIIDDNGTPYQASIIDKEVLESSDSKEIWSFSLRGLKKQKQDGGQGTYSFEFLDMDGYRNEINTITLNEDRNDIHVSYLREEEEKETIINTPNTLSRNESKKIEISGDWDVAITSGVFDARIIWQDNEDKLGKRPESLPTTLYYQTDEMDEAAPLTTEVWDFWKLPTEDYPLGEGKDNPTLSKESAEWINQYKNLPTVLVYTDKEAVDENGDPLVRETINIQYSFTLTSESVNYYDISYENGNAILTSTLPIDYTKEDYTVNVIWNDNENFANTRPENLPLDLYYQIEGMEESEKLTEEIWMSWGFSSDTFPSAEVDKNSDGWIYTYSNIPASLKYFDDEGNGKGISYGFKLQDESQLEDEYTLNYSGNNTAVLSSKAPIVTAAEDYQVTVNWNDNKNASKDRPSSDDFQLTVYYTETTGEGTTEKKELTKEILKEWGITVDDSWPSIDGIDGENQANWIFKYGELPTTVVMTSTETGENEEPTAVSSESTIEYFFEISKSTTEAISDSYFIEKEEDSNRVMLTHKKQFNGTKVWMDGSNKFSTRRTAEELAANIKLYRSHTSGTNTVTDEISLTGDGETDAKLNIKETANEWGIEISNLPEYDENGNVYVYFLKEEGLPENKTGMPIAEGNSLSDSESVVYTGSYANEGNYLEDTSACYDKGRIINTLTDSIEYSAEKEWQDDGNQTRPNGRLILYRYPNVSGRDYTTASPVSGMELPLDKDTTKYSIDFSKLEGYPKEGLPRFDSEGNEYIYFVQEILSGEAAGNYKRYYKDSEGNTGDSKNALFNGQTLQNRRTGTVNVNVTKSWKANAKQDMESSVDLKLERKIKGSEGDYEEVKTETLGGFRAEEMTKTHSFENLPQFDEEGLEYEYRVTEVGGTIDEKSFVVDENGKYTVDGYAFELVASSNGDGTTSLSNQLVGTAEVKVKKVWNGLIEDGQVQDVHFKIYRDGKLVDDTEYKIEAADTNIKGEEWNGNWYTVSGLPRYDEDGREYVYTVVETQRPAGYHVGYSYNRTEVERDYTRVNLVEATITNTPATPGRDIYVRKVWADDGDENCRDNVVVDVYMKDQKTGTFQHYKSATLTEKGDWEAWIGLPNVNNLEETSDLTEEEKEKLQRYYWDYSNYYVKEKSVAGADVEYQTEFPILSPTKTIVGEVTTQEHHYDTYAQVAYRNDTDKYGTLQPSSYTFTNVRKGTVNIEIQKEWIDQDHYKTTVESATFQIQQRLNYTEEWKDYKEEIVLTEEKEWTQSINELPKYDGNGVLYDYRVIEKFVKEKNVEEPHKASGGSFSLSDGHVYRVYTDEKREYGEHTEGELREDTYTYNITNKRAETKNMDVYKVWKDVTRKDETRNRSDMYFELYWSYNENGTNLNQMKGYDDYVWTTTGDGGFNDYYWKCTFNNLSRYDDKGKEKFYFVKEVMPVTGEYITEYYTGSPKEVSKESTDTSIAGVYAILKETLGENAKFFDATGEKKTGENIYAKDGDTIVNKRIGDRYLTGQKVWENMPENVDTSDYPGITLELKIYQYDDNAGEFVYSEVTGYATVQLDGGKKNFEFTKVGGDGTTDKLDKYDSYGVFVKYIAQEVSGHTPGYFDPVYDEYNLTVTNKYMPEEQQKEHLSVTVTKTWTGIPEEVDPSLYPEVSLKLYRVMVDEDGNDTKNTAPELIDDAQKLTCDASKSSTVKYEKLTKYAPNGRPYRYYVEEAMDGYETSNEDFEDKNSVGLLEKEDGNFTKEIFKYDLTNTYTGGPLLSLGGSKTWDDSEDLYQTRPADLELKVYRGRLDTSGSLISSSIENITDKIEIEWIKNGSIWNYSVKAKSPLTGKTELYGEILSSEYTLYQYATNGQPYVYYVEEVNPDMGKTNQRYTARVTMSENVLTVGDSTGILDSGVNVAAQAKRTEDTLVVDFKNELSRTTASGRKDFYKYTENQNTVVLTSAEYNMMLPEKLTFKLQYFTDGSQWKDYQQRKDGATETVTKTLSKADLKKSNTISFSIEKLPKYDASGAAIQYRFVETKIGDITITSEYAGSYSVTNNPGDGAYNITNTLETIPLKIEKIWDDNNNQDGVRPGSITFTIVRDSDTTNVCLVTLTAANQEGENTNKWATTVYVPKYKSDDSGKSEESTYSVTENLGTNKKYYTLTTGSAQNNWTLPAETSTNSGTKIFTFTNKHEPAKMNLAVSKNWKDSQINSIGEGNRSDIRSNEITLTLMKSVGGESPTAVGVPPITLNEGNGWGAPPLDATTWKDLPVRENGKDIYYSVVEEKQLNYKAPTYAYTLDSSGSKGSIVKGTSVAGSIEDSGTKTHKAEAINELETTRLTVTKIWNNGNEGLSQEADVTFQLYYSKDNGSTWTETDTEVILKKGNTSINFNNLPKTFTDNGEEKFYQYKAVETSIGDDDVTDGKNENDEDIRTAHGYEVGEFERTSGNEGTHKGTITNRLLQRGKITITKEWDDASNQDGIRPESLDFELIQSNGESSNPTETKKIYTMKASENSGDEWSLEIPNLPKYQPDGSTEWVYKVREITDQKITDSITGSKKTGFSDYYSTSYKVDNASEYTTGTTSTQITDSVVFKNTYVPRKMDLKATKNWNQDDTIINAAIGNKLDDIRPESITLLLYKTTNPAGVIITDSTVEGATEVGSKTIGASQSWTHTWSGLDLRERKDGTSKCIYYFVLEEKENGYLAPVYDYTLKGNGDIVKSGSVEKAITGDIHNGTAVKENQVTVTNTLDKTSLEVTKDWVDYNLFNQRPDNVTYQLQYRLQTDPESQWNNTTNEITLTADTWTNTFSNLPKYNKEGVSYEYRGIEKAIGGTAVDSESKAYGYSSTQTSNTEITNSLITREKTITVTKEWDDASNQDGIRPTSVKMKLEQLKQDGNPNKTNVIILSQNNNWSYTWENLPKYRPDRSEWEYRVTEDTSESDGKPDWYAASYKVDNDVSFTMGKTSSNIDETVTFKNSYTPRKMNLTLTKKWEDAAIGRTIGGENLQEIRPESITFELWKTTNKDGVTDLTKLEEETYNKTLTKPSSGDWSNATWEDLPLREGGKDVYYAVVERSVTGYSTVAYTYTKAENSEGKIVTGKAITGSILDGASSKTHFATVKNTLDTTDMTVHKTWVDYDLFAQRPDNVTYQLQYRLTGEEEWIDTSYTIELTGENTTNTWTNTFQNLPVRNKNNVAYEYQAIETKVGDQDVTEVDDLREAHGYTVGDFNSDTNTITNTLIVRGDITVTKNWQDGNNQDGIRPTSIKMTLQQLKEDGEPARSDEITLPHNGTEWSYTWEDLPKYHEDGVTTWDYKVVETMTSSDGTDTWYTTTYKLDGGEAKAKCETITVSQSAQNVAVTNSYTPRKMNLSVGKTWNDGEANSILNPNGIDATRPSEKLTYVLYKSENADMTDRTEVGRKETTKSSGWKTILFEGLNLREDGTELYYSVEEVSIEGYTASYQYSLDDSTIASKGTVNGTTALKGSVFDGANPRTHSAAVTNTLNKTAIQVKKTWNHKSTIFPQNPESVTYQLQYKLTGEEEWKDAALSPFQLSLEDSWEKEVKNLPVENNAGVSYAYRVKEIKVGDNSFDQNSQASGYEATQTSDVEITNTLSIYENVTITKIWDDGDNQDGIRPATITFKLTQIGGAQGVKEQEVDVPTDNDGSVSYTWTNLPKYKPNGEVWTYKVEEVTPEEYTATYRTGDGEFSEEIPTISQSGTTVTVKNSYKPKTMDIKFTKEWGDENEFGNRPESISVNLYQSETLVGTYEIKASENWTKTIQDLPVMAAGEILYYYAEEISVEGYVSSTITYQNAEDSAGNTRNNTAIEGSIDDPDGTEHLINIYNTLETTEFNVTKIWSDETPFPQRGDEVTFQLFYRVEPDGQWTKKSDRTQTAKAENSWTAVFENLPVKNAAGQIFEYKAEEIKIENQGIKDQKGYGYEVGDFALYDSEDYKGSITNSLLLRNSITVEKIWDDGDNQDGIRPAEVTIRLTQVGSSNEPVEVELKEENQWKYTWDNLPKYKPDGETLWTYKVEEVVEDDSVLDTDYKAASYKVGDGEYDEDAPIITGEDAQSVLVKNSYKPKTMNLSITKSWRDENNRFESRPDSVQFQLYKTTDPDEALSHDDSHKVNNPLSIQKDSWMNTWEDLPIMEDQQVLYYYIKEIEVPGYTSSSYTYQVTGNNGTLNTEESAIAGSLADERGTTHKATIENSINTTELEVEKKWDDETDYVQRPESVEFQLQYRKVTDPESQWKDGAGDTAQLTLSEEDGNWKKKFTSLPIKDGNGKDYEYRAVETKVGSHEIGENDTQSMGYALGDYNAETKSITNQLITRGNITVSKQWDDDGNRDGIRPDEVKVKLIQVGTGIYVEKTLDADNGWSATWENLPKYDGDGSQWIYKVEETAVNSYTTTYQLEQGEFGESCEIETSDNSQRVTIKNSYTPKTLKLEVTKSWADNDDVFGTRPEEVTFTIMKTTEPTDLESGTAVGTITIKEDDWKGTSEELPIMERVEEVSKQVYYFIKEKEVAGYTSSFVQYEKNNESSGSIANESAIAGALSDATGLIHKASLTNTLKTVKVTVTKQWDDGNNIYQSRPENIAFALQRRSQDREEFTEVADKTGKRIIQKTASAATDETQTILFDGLPKCDTSGGEYTYQVVEIDLADEYEFKAETTRTNSGDFEGTVINRLKPMEIRLEGSKIWKDQNNKYKLRPESIHLRVYRENPKFPNQWEEVSADELNIQWKKNEEKNLWTYKITGLPRYVVWKEITPWNYAVSEDAPRYYEQIGDSYVKGKVDNQSGNITELNVTNQLIQDGKLTVEKAFNRGPDTMEFQFVVRISPNKINEFNPGDIYTGGYEIYNALDDVKAKLPIKSKETDKKGVMTICAGQKICLNDLPDNCYYMVEELPHDDYDFVPEKSKNLSGQLDDELVSEALVYNKTKSEIGISNHTVNEGIDMERATNAGGFITVGWGDPNECNEALHWINENAVTWKPDRFWTYGEEFSIVYKTFFDPEEKTLIISDYLNEDGSVKALAECTSSSRELLEDLLWRGARLFKGENGEIVLILADDLNDMPREACVYVKFKPTLGIQNITANHEGGIVMVESGHDDTCADGIPSFGGSPYCQTTAYAEPYSGYRFNQENIVIRNLDDLDGEGVKLNIAEDGTFTAQLHTTIARTETVVPITGHIEAISSTRKKIDFDNLPVPLEVDVEFVKEVIIEDKGGENPLEETRIETKIETPAEVSNTDNQVQTGDNGNILFYGALMILSVFSMIGIGVRKKKRK</sequence>
<dbReference type="SUPFAM" id="SSF49478">
    <property type="entry name" value="Cna protein B-type domain"/>
    <property type="match status" value="26"/>
</dbReference>
<dbReference type="Pfam" id="PF05738">
    <property type="entry name" value="Cna_B"/>
    <property type="match status" value="27"/>
</dbReference>
<evidence type="ECO:0000256" key="1">
    <source>
        <dbReference type="SAM" id="Phobius"/>
    </source>
</evidence>
<feature type="domain" description="CNA-B" evidence="3">
    <location>
        <begin position="4496"/>
        <end position="4576"/>
    </location>
</feature>
<keyword evidence="1" id="KW-0472">Membrane</keyword>
<dbReference type="InterPro" id="IPR008454">
    <property type="entry name" value="Collagen-bd_Cna-like_B-typ_dom"/>
</dbReference>
<feature type="domain" description="CNA-B" evidence="3">
    <location>
        <begin position="2793"/>
        <end position="2876"/>
    </location>
</feature>